<organism evidence="1">
    <name type="scientific">uncultured Caudovirales phage</name>
    <dbReference type="NCBI Taxonomy" id="2100421"/>
    <lineage>
        <taxon>Viruses</taxon>
        <taxon>Duplodnaviria</taxon>
        <taxon>Heunggongvirae</taxon>
        <taxon>Uroviricota</taxon>
        <taxon>Caudoviricetes</taxon>
        <taxon>Peduoviridae</taxon>
        <taxon>Maltschvirus</taxon>
        <taxon>Maltschvirus maltsch</taxon>
    </lineage>
</organism>
<gene>
    <name evidence="1" type="ORF">UFOVP714_37</name>
    <name evidence="2" type="ORF">UFOVP864_23</name>
</gene>
<dbReference type="EMBL" id="LR796674">
    <property type="protein sequence ID" value="CAB4158857.1"/>
    <property type="molecule type" value="Genomic_DNA"/>
</dbReference>
<proteinExistence type="predicted"/>
<name>A0A6J5NJ72_9CAUD</name>
<evidence type="ECO:0000313" key="2">
    <source>
        <dbReference type="EMBL" id="CAB4167485.1"/>
    </source>
</evidence>
<dbReference type="EMBL" id="LR796814">
    <property type="protein sequence ID" value="CAB4167485.1"/>
    <property type="molecule type" value="Genomic_DNA"/>
</dbReference>
<evidence type="ECO:0000313" key="1">
    <source>
        <dbReference type="EMBL" id="CAB4158857.1"/>
    </source>
</evidence>
<reference evidence="1" key="1">
    <citation type="submission" date="2020-04" db="EMBL/GenBank/DDBJ databases">
        <authorList>
            <person name="Chiriac C."/>
            <person name="Salcher M."/>
            <person name="Ghai R."/>
            <person name="Kavagutti S V."/>
        </authorList>
    </citation>
    <scope>NUCLEOTIDE SEQUENCE</scope>
</reference>
<accession>A0A6J5NJ72</accession>
<sequence>MLTLLDPENCPDTDMYRELLWFETVCRIKRIRRTTEEEVRSFLRDERGRPDLADAFSTSYLFPEDPQET</sequence>
<protein>
    <submittedName>
        <fullName evidence="1">Uncharacterized protein</fullName>
    </submittedName>
</protein>